<keyword evidence="2" id="KW-1185">Reference proteome</keyword>
<reference evidence="1 2" key="1">
    <citation type="submission" date="2023-03" db="EMBL/GenBank/DDBJ databases">
        <title>High-quality genome of Scylla paramamosain provides insights in environmental adaptation.</title>
        <authorList>
            <person name="Zhang L."/>
        </authorList>
    </citation>
    <scope>NUCLEOTIDE SEQUENCE [LARGE SCALE GENOMIC DNA]</scope>
    <source>
        <strain evidence="1">LZ_2023a</strain>
        <tissue evidence="1">Muscle</tissue>
    </source>
</reference>
<accession>A0AAW0TCG8</accession>
<dbReference type="PANTHER" id="PTHR35385">
    <property type="entry name" value="PROTEIN B, PUTATIVE-RELATED-RELATED"/>
    <property type="match status" value="1"/>
</dbReference>
<comment type="caution">
    <text evidence="1">The sequence shown here is derived from an EMBL/GenBank/DDBJ whole genome shotgun (WGS) entry which is preliminary data.</text>
</comment>
<dbReference type="PANTHER" id="PTHR35385:SF2">
    <property type="entry name" value="PROTEIN B, PUTATIVE-RELATED"/>
    <property type="match status" value="1"/>
</dbReference>
<dbReference type="Proteomes" id="UP001487740">
    <property type="component" value="Unassembled WGS sequence"/>
</dbReference>
<dbReference type="EMBL" id="JARAKH010000033">
    <property type="protein sequence ID" value="KAK8385046.1"/>
    <property type="molecule type" value="Genomic_DNA"/>
</dbReference>
<evidence type="ECO:0000313" key="2">
    <source>
        <dbReference type="Proteomes" id="UP001487740"/>
    </source>
</evidence>
<sequence length="155" mass="17915">MAAVKNLVYASTEEEIQNVLEIFQENPLLEIYQSFRRYLSQLLEHHKEWAVAYRSGMLLRGRHTNNFCKATICIIKDIVLSRYKTFNMSQLVMFMAEIFDMYMQQRLVGVAVGRQKVKHINVGNVPLDNVTQCDDGVYNVHNSSLDHGINTLTDD</sequence>
<gene>
    <name evidence="1" type="ORF">O3P69_012080</name>
</gene>
<protein>
    <submittedName>
        <fullName evidence="1">Uncharacterized protein</fullName>
    </submittedName>
</protein>
<dbReference type="AlphaFoldDB" id="A0AAW0TCG8"/>
<proteinExistence type="predicted"/>
<name>A0AAW0TCG8_SCYPA</name>
<organism evidence="1 2">
    <name type="scientific">Scylla paramamosain</name>
    <name type="common">Mud crab</name>
    <dbReference type="NCBI Taxonomy" id="85552"/>
    <lineage>
        <taxon>Eukaryota</taxon>
        <taxon>Metazoa</taxon>
        <taxon>Ecdysozoa</taxon>
        <taxon>Arthropoda</taxon>
        <taxon>Crustacea</taxon>
        <taxon>Multicrustacea</taxon>
        <taxon>Malacostraca</taxon>
        <taxon>Eumalacostraca</taxon>
        <taxon>Eucarida</taxon>
        <taxon>Decapoda</taxon>
        <taxon>Pleocyemata</taxon>
        <taxon>Brachyura</taxon>
        <taxon>Eubrachyura</taxon>
        <taxon>Portunoidea</taxon>
        <taxon>Portunidae</taxon>
        <taxon>Portuninae</taxon>
        <taxon>Scylla</taxon>
    </lineage>
</organism>
<evidence type="ECO:0000313" key="1">
    <source>
        <dbReference type="EMBL" id="KAK8385046.1"/>
    </source>
</evidence>